<comment type="caution">
    <text evidence="2">The sequence shown here is derived from an EMBL/GenBank/DDBJ whole genome shotgun (WGS) entry which is preliminary data.</text>
</comment>
<dbReference type="InterPro" id="IPR012337">
    <property type="entry name" value="RNaseH-like_sf"/>
</dbReference>
<feature type="domain" description="Transposase IS4-like" evidence="1">
    <location>
        <begin position="269"/>
        <end position="543"/>
    </location>
</feature>
<dbReference type="InterPro" id="IPR002559">
    <property type="entry name" value="Transposase_11"/>
</dbReference>
<dbReference type="AlphaFoldDB" id="A0A6A1WYL7"/>
<dbReference type="GO" id="GO:0004803">
    <property type="term" value="F:transposase activity"/>
    <property type="evidence" value="ECO:0007669"/>
    <property type="project" value="InterPro"/>
</dbReference>
<dbReference type="PANTHER" id="PTHR34614:SF2">
    <property type="entry name" value="TRANSPOSASE IS4-LIKE DOMAIN-CONTAINING PROTEIN"/>
    <property type="match status" value="1"/>
</dbReference>
<dbReference type="SUPFAM" id="SSF53098">
    <property type="entry name" value="Ribonuclease H-like"/>
    <property type="match status" value="1"/>
</dbReference>
<evidence type="ECO:0000313" key="3">
    <source>
        <dbReference type="Proteomes" id="UP000375690"/>
    </source>
</evidence>
<evidence type="ECO:0000313" key="2">
    <source>
        <dbReference type="EMBL" id="KAB1317628.1"/>
    </source>
</evidence>
<dbReference type="Pfam" id="PF01609">
    <property type="entry name" value="DDE_Tnp_1"/>
    <property type="match status" value="1"/>
</dbReference>
<dbReference type="EMBL" id="VWFC01000080">
    <property type="protein sequence ID" value="KAB1317628.1"/>
    <property type="molecule type" value="Genomic_DNA"/>
</dbReference>
<proteinExistence type="predicted"/>
<dbReference type="Proteomes" id="UP000375690">
    <property type="component" value="Unassembled WGS sequence"/>
</dbReference>
<dbReference type="GO" id="GO:0003677">
    <property type="term" value="F:DNA binding"/>
    <property type="evidence" value="ECO:0007669"/>
    <property type="project" value="InterPro"/>
</dbReference>
<dbReference type="GO" id="GO:0006313">
    <property type="term" value="P:DNA transposition"/>
    <property type="evidence" value="ECO:0007669"/>
    <property type="project" value="InterPro"/>
</dbReference>
<organism evidence="2 3">
    <name type="scientific">Bacteroides ovatus</name>
    <dbReference type="NCBI Taxonomy" id="28116"/>
    <lineage>
        <taxon>Bacteria</taxon>
        <taxon>Pseudomonadati</taxon>
        <taxon>Bacteroidota</taxon>
        <taxon>Bacteroidia</taxon>
        <taxon>Bacteroidales</taxon>
        <taxon>Bacteroidaceae</taxon>
        <taxon>Bacteroides</taxon>
    </lineage>
</organism>
<dbReference type="NCBIfam" id="NF033559">
    <property type="entry name" value="transpos_IS1634"/>
    <property type="match status" value="1"/>
</dbReference>
<dbReference type="PANTHER" id="PTHR34614">
    <property type="match status" value="1"/>
</dbReference>
<name>A0A6A1WYL7_BACOV</name>
<dbReference type="InterPro" id="IPR047654">
    <property type="entry name" value="IS1634_transpos"/>
</dbReference>
<protein>
    <submittedName>
        <fullName evidence="2">IS1634 family transposase</fullName>
    </submittedName>
</protein>
<reference evidence="2 3" key="1">
    <citation type="journal article" date="2019" name="Nat. Med.">
        <title>A library of human gut bacterial isolates paired with longitudinal multiomics data enables mechanistic microbiome research.</title>
        <authorList>
            <person name="Poyet M."/>
            <person name="Groussin M."/>
            <person name="Gibbons S.M."/>
            <person name="Avila-Pacheco J."/>
            <person name="Jiang X."/>
            <person name="Kearney S.M."/>
            <person name="Perrotta A.R."/>
            <person name="Berdy B."/>
            <person name="Zhao S."/>
            <person name="Lieberman T.D."/>
            <person name="Swanson P.K."/>
            <person name="Smith M."/>
            <person name="Roesemann S."/>
            <person name="Alexander J.E."/>
            <person name="Rich S.A."/>
            <person name="Livny J."/>
            <person name="Vlamakis H."/>
            <person name="Clish C."/>
            <person name="Bullock K."/>
            <person name="Deik A."/>
            <person name="Scott J."/>
            <person name="Pierce K.A."/>
            <person name="Xavier R.J."/>
            <person name="Alm E.J."/>
        </authorList>
    </citation>
    <scope>NUCLEOTIDE SEQUENCE [LARGE SCALE GENOMIC DNA]</scope>
    <source>
        <strain evidence="2 3">BIOML-A2</strain>
    </source>
</reference>
<sequence length="653" mass="75192">MSTTARIVMYLVIRGDRLYEGYSIVYTTKSGKKSTKGCIGKALGSKSELLAKDPLALEKLRAELKKKSAPNQATERTKQLLEEIPKKRPCLPYAGEPVLCYANYILKPIWNETLKLKALIRYQQSKTDIEFDAEALLWQTIVNRIVSPSSHLKHYRSQTNWLGNSLAETNLKSLYRMLSFAARIRKPILRGLNKALNQAMPRDLSVVFYDVTNTWFETVWDDEHQWAMEVEKQLSALPSEAALEEKRQLIEKLERNRTSSLRMRGPSKECRKDPIVSIAMVVDRDGIPIDFRVYPGNSSEKTTMKCSIDELAKTYKITNAVVVADNGLNTNANLSRLVKENQGFLLAHSLSKAKQSSVDEWLKDTGWEWDKEKERKIKIIPSSLVDEDGVVQTDYRMVIGWSEKRYREDMFKIEMHEQGAREAVAHHAKLPLAAFGWKKYIETGKNKAQKINEKKLAKDKKLAGYYAYLFKDSREFDKEWVELPPKEKKELSGWEIIEQYKKQAQIEQCFRIMKTNFNLRPMYVYTDEHIEAQVLICVLALILLRILSKKLKLAGHPMTTEQILAALNTAKLSVQLDKEQPALYRPLRQILRRPQDDDPHAPIHLYEETDLSRIMNCVDLTPLPPVADKNELAHCLKTRFDTDKEALGAVYQI</sequence>
<evidence type="ECO:0000259" key="1">
    <source>
        <dbReference type="Pfam" id="PF01609"/>
    </source>
</evidence>
<gene>
    <name evidence="2" type="ORF">F3B53_26315</name>
</gene>
<accession>A0A6A1WYL7</accession>